<feature type="region of interest" description="Disordered" evidence="1">
    <location>
        <begin position="1004"/>
        <end position="1030"/>
    </location>
</feature>
<feature type="region of interest" description="Disordered" evidence="1">
    <location>
        <begin position="1143"/>
        <end position="1169"/>
    </location>
</feature>
<feature type="compositionally biased region" description="Polar residues" evidence="1">
    <location>
        <begin position="637"/>
        <end position="671"/>
    </location>
</feature>
<accession>A0AAW0NFU1</accession>
<feature type="compositionally biased region" description="Polar residues" evidence="1">
    <location>
        <begin position="604"/>
        <end position="628"/>
    </location>
</feature>
<evidence type="ECO:0000313" key="2">
    <source>
        <dbReference type="EMBL" id="KAK7896406.1"/>
    </source>
</evidence>
<gene>
    <name evidence="2" type="ORF">WMY93_021731</name>
</gene>
<name>A0AAW0NFU1_9GOBI</name>
<evidence type="ECO:0000256" key="1">
    <source>
        <dbReference type="SAM" id="MobiDB-lite"/>
    </source>
</evidence>
<feature type="region of interest" description="Disordered" evidence="1">
    <location>
        <begin position="773"/>
        <end position="842"/>
    </location>
</feature>
<comment type="caution">
    <text evidence="2">The sequence shown here is derived from an EMBL/GenBank/DDBJ whole genome shotgun (WGS) entry which is preliminary data.</text>
</comment>
<feature type="region of interest" description="Disordered" evidence="1">
    <location>
        <begin position="486"/>
        <end position="524"/>
    </location>
</feature>
<proteinExistence type="predicted"/>
<feature type="compositionally biased region" description="Low complexity" evidence="1">
    <location>
        <begin position="572"/>
        <end position="589"/>
    </location>
</feature>
<dbReference type="AlphaFoldDB" id="A0AAW0NFU1"/>
<reference evidence="3" key="1">
    <citation type="submission" date="2024-04" db="EMBL/GenBank/DDBJ databases">
        <title>Salinicola lusitanus LLJ914,a marine bacterium isolated from the Okinawa Trough.</title>
        <authorList>
            <person name="Li J."/>
        </authorList>
    </citation>
    <scope>NUCLEOTIDE SEQUENCE [LARGE SCALE GENOMIC DNA]</scope>
</reference>
<feature type="compositionally biased region" description="Polar residues" evidence="1">
    <location>
        <begin position="560"/>
        <end position="571"/>
    </location>
</feature>
<feature type="compositionally biased region" description="Polar residues" evidence="1">
    <location>
        <begin position="864"/>
        <end position="873"/>
    </location>
</feature>
<feature type="region of interest" description="Disordered" evidence="1">
    <location>
        <begin position="560"/>
        <end position="723"/>
    </location>
</feature>
<feature type="region of interest" description="Disordered" evidence="1">
    <location>
        <begin position="857"/>
        <end position="886"/>
    </location>
</feature>
<dbReference type="EMBL" id="JBBPFD010000015">
    <property type="protein sequence ID" value="KAK7896406.1"/>
    <property type="molecule type" value="Genomic_DNA"/>
</dbReference>
<keyword evidence="3" id="KW-1185">Reference proteome</keyword>
<feature type="compositionally biased region" description="Polar residues" evidence="1">
    <location>
        <begin position="374"/>
        <end position="400"/>
    </location>
</feature>
<feature type="compositionally biased region" description="Polar residues" evidence="1">
    <location>
        <begin position="794"/>
        <end position="816"/>
    </location>
</feature>
<evidence type="ECO:0000313" key="3">
    <source>
        <dbReference type="Proteomes" id="UP001460270"/>
    </source>
</evidence>
<feature type="compositionally biased region" description="Low complexity" evidence="1">
    <location>
        <begin position="706"/>
        <end position="716"/>
    </location>
</feature>
<dbReference type="Proteomes" id="UP001460270">
    <property type="component" value="Unassembled WGS sequence"/>
</dbReference>
<feature type="compositionally biased region" description="Polar residues" evidence="1">
    <location>
        <begin position="252"/>
        <end position="267"/>
    </location>
</feature>
<feature type="compositionally biased region" description="Basic and acidic residues" evidence="1">
    <location>
        <begin position="272"/>
        <end position="285"/>
    </location>
</feature>
<feature type="region of interest" description="Disordered" evidence="1">
    <location>
        <begin position="954"/>
        <end position="989"/>
    </location>
</feature>
<protein>
    <submittedName>
        <fullName evidence="2">Uncharacterized protein</fullName>
    </submittedName>
</protein>
<feature type="region of interest" description="Disordered" evidence="1">
    <location>
        <begin position="742"/>
        <end position="761"/>
    </location>
</feature>
<feature type="region of interest" description="Disordered" evidence="1">
    <location>
        <begin position="365"/>
        <end position="408"/>
    </location>
</feature>
<feature type="compositionally biased region" description="Low complexity" evidence="1">
    <location>
        <begin position="822"/>
        <end position="841"/>
    </location>
</feature>
<feature type="region of interest" description="Disordered" evidence="1">
    <location>
        <begin position="245"/>
        <end position="294"/>
    </location>
</feature>
<sequence length="1169" mass="130569">MGFEEWENKYRRKPHLNDFLDNEEEDSVILRMGNLHKSIHQRSPHTMYPEGYDTIDRRKRKKLRDPGGFCHGERNAFTDERRGEKFMRQLAEMQEEEERLSTCLTPFREGLLYKTRMWAKNDLDNTLENYVTYKRQEDARRRAQFKLDNYTDFHLDSDEDVEYFDDLYPENTRQYKDRFAYDSALDIPQGYRERKCRKSKLGEWAPEAMLSPVEEPLEEFVDPMDELQCLVETVSEYLAEKEEEISRYGSLPKSNKSRLSSLGSYHTDSFGDDTHNLKDSKRDSTSQKSEQGITGVKNAVSSLFSSLSEKVNKQPVASSQPQAAEPQSSGLTKLFSFIPKSKNTAPVAVVSPVESEKNFAYLCPQPQEPKLQGNVRNSTSTQRTNNPSLETATKTQNVPGNTVLDKLNPLKLFSTDNSQSSENRQPPEQNFQSDLNKMYREKQPVPTNRPFVSDENMYIKQNMSSATQQEKTGLFSSFPKSLSSLITPSAPIPPQGPPSIAVYPIHDSTPNPPQQKADDSSFKLKLPFLSSENVSAQQQSKAEGGMLSGFLKFASNEDVSASKNVQNQPNKSSPQVSVSQPSSTQQQTTEKGWFSSLFAAPDASQPTQNVQNRLPDQHRTPQGSQSHQSHPRLGPSEKQNQPESQGFLTGLLKTNSNDNKSAIPNQPNQGLLSGFLKFGSTSDLSAPTQSHQPPPSHTQPKLSHHQTPQQQNPPQGTTGGFLTGLFKLSSAENVSPNAEVVNQSKVTSAPPTQQTSEQSQGFLSSFLKLTSTENDSKKQTVQEKSPPAHLGQPIHSQNPVSPNQSVATSHPRQQFGPQEIRQPSVSRQQTVPPQQTQSQRSGLLTGLFKFASADSIDTRESLPDVSQSKSNYDQRAAIDANKDRREPVLPQNKREGIGFLSSSHKTSSETVERQAQSNIFHKPEHQTAKAESANQPGVFSGLFNKITKSENVETTSQISTANQRETHHMIQQSFSTSQESCKGTSQPNPQGFLSGLFHKKETEQIGNQRKTEVAGPVTEQRTQSASFPSDGMRNIGSDARGNANQPAALPGRSRHAFVRAPVSIDAESLDLRTSATFARSLQSQTTYASVSMEQGMWWPAEDGDCGYFVYTDHEYIYALLTDAAGVTVKHVDDISEEEWRQRVVPGKEKQYPQSSVSQPKLHPVQVEKR</sequence>
<organism evidence="2 3">
    <name type="scientific">Mugilogobius chulae</name>
    <name type="common">yellowstripe goby</name>
    <dbReference type="NCBI Taxonomy" id="88201"/>
    <lineage>
        <taxon>Eukaryota</taxon>
        <taxon>Metazoa</taxon>
        <taxon>Chordata</taxon>
        <taxon>Craniata</taxon>
        <taxon>Vertebrata</taxon>
        <taxon>Euteleostomi</taxon>
        <taxon>Actinopterygii</taxon>
        <taxon>Neopterygii</taxon>
        <taxon>Teleostei</taxon>
        <taxon>Neoteleostei</taxon>
        <taxon>Acanthomorphata</taxon>
        <taxon>Gobiaria</taxon>
        <taxon>Gobiiformes</taxon>
        <taxon>Gobioidei</taxon>
        <taxon>Gobiidae</taxon>
        <taxon>Gobionellinae</taxon>
        <taxon>Mugilogobius</taxon>
    </lineage>
</organism>